<dbReference type="AlphaFoldDB" id="A0A8J7WDQ9"/>
<dbReference type="RefSeq" id="WP_212537706.1">
    <property type="nucleotide sequence ID" value="NZ_JAGTUU010000007.1"/>
</dbReference>
<dbReference type="EMBL" id="JAGTUU010000007">
    <property type="protein sequence ID" value="MBS0125735.1"/>
    <property type="molecule type" value="Genomic_DNA"/>
</dbReference>
<feature type="transmembrane region" description="Helical" evidence="1">
    <location>
        <begin position="64"/>
        <end position="85"/>
    </location>
</feature>
<keyword evidence="1" id="KW-1133">Transmembrane helix</keyword>
<accession>A0A8J7WDQ9</accession>
<keyword evidence="3" id="KW-1185">Reference proteome</keyword>
<reference evidence="2" key="1">
    <citation type="submission" date="2021-04" db="EMBL/GenBank/DDBJ databases">
        <authorList>
            <person name="Yoon J."/>
        </authorList>
    </citation>
    <scope>NUCLEOTIDE SEQUENCE</scope>
    <source>
        <strain evidence="2">KMU-90</strain>
    </source>
</reference>
<evidence type="ECO:0000313" key="3">
    <source>
        <dbReference type="Proteomes" id="UP000681356"/>
    </source>
</evidence>
<sequence length="86" mass="9536">MSNVEDRLSSLDHQRLEARYEAAKARILRNRRIENGQAGAMVFAALAYGDALEENALFAKASHWAKLVCIAAAFVIPNLLVIRVLL</sequence>
<protein>
    <submittedName>
        <fullName evidence="2">Uncharacterized protein</fullName>
    </submittedName>
</protein>
<evidence type="ECO:0000313" key="2">
    <source>
        <dbReference type="EMBL" id="MBS0125735.1"/>
    </source>
</evidence>
<name>A0A8J7WDQ9_9RHOB</name>
<proteinExistence type="predicted"/>
<keyword evidence="1" id="KW-0812">Transmembrane</keyword>
<organism evidence="2 3">
    <name type="scientific">Thetidibacter halocola</name>
    <dbReference type="NCBI Taxonomy" id="2827239"/>
    <lineage>
        <taxon>Bacteria</taxon>
        <taxon>Pseudomonadati</taxon>
        <taxon>Pseudomonadota</taxon>
        <taxon>Alphaproteobacteria</taxon>
        <taxon>Rhodobacterales</taxon>
        <taxon>Roseobacteraceae</taxon>
        <taxon>Thetidibacter</taxon>
    </lineage>
</organism>
<dbReference type="Proteomes" id="UP000681356">
    <property type="component" value="Unassembled WGS sequence"/>
</dbReference>
<evidence type="ECO:0000256" key="1">
    <source>
        <dbReference type="SAM" id="Phobius"/>
    </source>
</evidence>
<comment type="caution">
    <text evidence="2">The sequence shown here is derived from an EMBL/GenBank/DDBJ whole genome shotgun (WGS) entry which is preliminary data.</text>
</comment>
<keyword evidence="1" id="KW-0472">Membrane</keyword>
<gene>
    <name evidence="2" type="ORF">KB874_16760</name>
</gene>